<dbReference type="GO" id="GO:0005778">
    <property type="term" value="C:peroxisomal membrane"/>
    <property type="evidence" value="ECO:0007669"/>
    <property type="project" value="TreeGrafter"/>
</dbReference>
<reference evidence="7" key="1">
    <citation type="journal article" date="2020" name="Stud. Mycol.">
        <title>101 Dothideomycetes genomes: a test case for predicting lifestyles and emergence of pathogens.</title>
        <authorList>
            <person name="Haridas S."/>
            <person name="Albert R."/>
            <person name="Binder M."/>
            <person name="Bloem J."/>
            <person name="Labutti K."/>
            <person name="Salamov A."/>
            <person name="Andreopoulos B."/>
            <person name="Baker S."/>
            <person name="Barry K."/>
            <person name="Bills G."/>
            <person name="Bluhm B."/>
            <person name="Cannon C."/>
            <person name="Castanera R."/>
            <person name="Culley D."/>
            <person name="Daum C."/>
            <person name="Ezra D."/>
            <person name="Gonzalez J."/>
            <person name="Henrissat B."/>
            <person name="Kuo A."/>
            <person name="Liang C."/>
            <person name="Lipzen A."/>
            <person name="Lutzoni F."/>
            <person name="Magnuson J."/>
            <person name="Mondo S."/>
            <person name="Nolan M."/>
            <person name="Ohm R."/>
            <person name="Pangilinan J."/>
            <person name="Park H.-J."/>
            <person name="Ramirez L."/>
            <person name="Alfaro M."/>
            <person name="Sun H."/>
            <person name="Tritt A."/>
            <person name="Yoshinaga Y."/>
            <person name="Zwiers L.-H."/>
            <person name="Turgeon B."/>
            <person name="Goodwin S."/>
            <person name="Spatafora J."/>
            <person name="Crous P."/>
            <person name="Grigoriev I."/>
        </authorList>
    </citation>
    <scope>NUCLEOTIDE SEQUENCE</scope>
    <source>
        <strain evidence="7">CBS 109.77</strain>
    </source>
</reference>
<keyword evidence="3 6" id="KW-0812">Transmembrane</keyword>
<dbReference type="InterPro" id="IPR007248">
    <property type="entry name" value="Mpv17_PMP22"/>
</dbReference>
<feature type="transmembrane region" description="Helical" evidence="6">
    <location>
        <begin position="6"/>
        <end position="24"/>
    </location>
</feature>
<evidence type="ECO:0000313" key="8">
    <source>
        <dbReference type="Proteomes" id="UP000799757"/>
    </source>
</evidence>
<dbReference type="PANTHER" id="PTHR11266">
    <property type="entry name" value="PEROXISOMAL MEMBRANE PROTEIN 2, PXMP2 MPV17"/>
    <property type="match status" value="1"/>
</dbReference>
<evidence type="ECO:0000256" key="4">
    <source>
        <dbReference type="ARBA" id="ARBA00022989"/>
    </source>
</evidence>
<comment type="subcellular location">
    <subcellularLocation>
        <location evidence="1">Membrane</location>
        <topology evidence="1">Multi-pass membrane protein</topology>
    </subcellularLocation>
</comment>
<evidence type="ECO:0000256" key="6">
    <source>
        <dbReference type="RuleBase" id="RU363053"/>
    </source>
</evidence>
<dbReference type="Pfam" id="PF04117">
    <property type="entry name" value="Mpv17_PMP22"/>
    <property type="match status" value="1"/>
</dbReference>
<comment type="similarity">
    <text evidence="2 6">Belongs to the peroxisomal membrane protein PXMP2/4 family.</text>
</comment>
<organism evidence="7 8">
    <name type="scientific">Melanomma pulvis-pyrius CBS 109.77</name>
    <dbReference type="NCBI Taxonomy" id="1314802"/>
    <lineage>
        <taxon>Eukaryota</taxon>
        <taxon>Fungi</taxon>
        <taxon>Dikarya</taxon>
        <taxon>Ascomycota</taxon>
        <taxon>Pezizomycotina</taxon>
        <taxon>Dothideomycetes</taxon>
        <taxon>Pleosporomycetidae</taxon>
        <taxon>Pleosporales</taxon>
        <taxon>Melanommataceae</taxon>
        <taxon>Melanomma</taxon>
    </lineage>
</organism>
<proteinExistence type="inferred from homology"/>
<evidence type="ECO:0000256" key="5">
    <source>
        <dbReference type="ARBA" id="ARBA00023136"/>
    </source>
</evidence>
<dbReference type="AlphaFoldDB" id="A0A6A6XTS4"/>
<protein>
    <submittedName>
        <fullName evidence="7">Integral membrane protein-like protein</fullName>
    </submittedName>
</protein>
<evidence type="ECO:0000256" key="2">
    <source>
        <dbReference type="ARBA" id="ARBA00006824"/>
    </source>
</evidence>
<dbReference type="PANTHER" id="PTHR11266:SF80">
    <property type="entry name" value="PEROXISOMAL MEMBRANE PROTEIN 2"/>
    <property type="match status" value="1"/>
</dbReference>
<sequence length="243" mass="28319">MKLPPIVSTCLLALGIDCCSNIIAQRLRAWKTSVPFVFDRVLFFQFAILVALTAPVNFHWQHWLERTFPGWKFVKQKRDTTTLDEEEKAVYSRENGENKKMDDEEVKVRDWWNIFRKVMSIVYSGITKNAQSQNLDPPPRLLQNHANFVPPNWQWFTDCITLGALLNTTMFLVLMGIMKGKNSAQITTDLKNEMFPIIWNSYKVWPIANFFSTTYCPVERRIPFLSCCGLLWNIYLTLVAARL</sequence>
<feature type="transmembrane region" description="Helical" evidence="6">
    <location>
        <begin position="222"/>
        <end position="241"/>
    </location>
</feature>
<name>A0A6A6XTS4_9PLEO</name>
<evidence type="ECO:0000313" key="7">
    <source>
        <dbReference type="EMBL" id="KAF2799860.1"/>
    </source>
</evidence>
<accession>A0A6A6XTS4</accession>
<gene>
    <name evidence="7" type="ORF">K505DRAFT_332208</name>
</gene>
<keyword evidence="5 6" id="KW-0472">Membrane</keyword>
<evidence type="ECO:0000256" key="3">
    <source>
        <dbReference type="ARBA" id="ARBA00022692"/>
    </source>
</evidence>
<feature type="transmembrane region" description="Helical" evidence="6">
    <location>
        <begin position="36"/>
        <end position="58"/>
    </location>
</feature>
<dbReference type="EMBL" id="MU001757">
    <property type="protein sequence ID" value="KAF2799860.1"/>
    <property type="molecule type" value="Genomic_DNA"/>
</dbReference>
<evidence type="ECO:0000256" key="1">
    <source>
        <dbReference type="ARBA" id="ARBA00004141"/>
    </source>
</evidence>
<dbReference type="OrthoDB" id="10267969at2759"/>
<feature type="transmembrane region" description="Helical" evidence="6">
    <location>
        <begin position="155"/>
        <end position="177"/>
    </location>
</feature>
<keyword evidence="8" id="KW-1185">Reference proteome</keyword>
<dbReference type="Proteomes" id="UP000799757">
    <property type="component" value="Unassembled WGS sequence"/>
</dbReference>
<keyword evidence="4 6" id="KW-1133">Transmembrane helix</keyword>